<evidence type="ECO:0000313" key="1">
    <source>
        <dbReference type="EMBL" id="PKR86662.1"/>
    </source>
</evidence>
<dbReference type="EMBL" id="PIQO01000001">
    <property type="protein sequence ID" value="PKR86662.1"/>
    <property type="molecule type" value="Genomic_DNA"/>
</dbReference>
<keyword evidence="2" id="KW-1185">Reference proteome</keyword>
<comment type="caution">
    <text evidence="1">The sequence shown here is derived from an EMBL/GenBank/DDBJ whole genome shotgun (WGS) entry which is preliminary data.</text>
</comment>
<dbReference type="AlphaFoldDB" id="A0A2N3LPR6"/>
<accession>A0A2N3LPR6</accession>
<dbReference type="InterPro" id="IPR026838">
    <property type="entry name" value="YheC/D"/>
</dbReference>
<proteinExistence type="predicted"/>
<gene>
    <name evidence="1" type="ORF">CWO92_00950</name>
</gene>
<dbReference type="OrthoDB" id="7869153at2"/>
<dbReference type="SUPFAM" id="SSF56059">
    <property type="entry name" value="Glutathione synthetase ATP-binding domain-like"/>
    <property type="match status" value="1"/>
</dbReference>
<reference evidence="1 2" key="1">
    <citation type="submission" date="2017-11" db="EMBL/GenBank/DDBJ databases">
        <title>Bacillus camelliae sp. nov., isolated from pu'er tea.</title>
        <authorList>
            <person name="Niu L."/>
        </authorList>
    </citation>
    <scope>NUCLEOTIDE SEQUENCE [LARGE SCALE GENOMIC DNA]</scope>
    <source>
        <strain evidence="1 2">7578-1</strain>
    </source>
</reference>
<dbReference type="Pfam" id="PF14398">
    <property type="entry name" value="ATPgrasp_YheCD"/>
    <property type="match status" value="1"/>
</dbReference>
<sequence>MMITLGILTLIPHENNAYFDEIAKHANQYKIKVYLFSPLAINPNTLLVNGLQYDNELQKWINSDYPIPEFLYDRCFYGEDRKSTEAGAIVSWLKARKDITFLGYGLPNKWRIYETLIKCPEIAPYLPITKKASSPEKVIAELRQHNEIILKPINGAHGYAVYGLKLVDNTIKIQTTKQKNLIEKTFTNHEQAKIWLEKLLTKQIFLIQPRLDNINKDGSPFDLRLLLQKDENGNWCERGRAIRTGCKDGLLTNISAGASVSSYESWCSEATHFNHYYLKSEILDLLSILPTQLESMFHPLFELGIDIIIAKDQSIWILDINSKPGRKIISLTNPDDMEALYEAPLAYCQYLSTKIKTPIEDF</sequence>
<evidence type="ECO:0000313" key="2">
    <source>
        <dbReference type="Proteomes" id="UP000233440"/>
    </source>
</evidence>
<protein>
    <submittedName>
        <fullName evidence="1">Glutathione synthetase</fullName>
    </submittedName>
</protein>
<dbReference type="Proteomes" id="UP000233440">
    <property type="component" value="Unassembled WGS sequence"/>
</dbReference>
<name>A0A2N3LPR6_9BACI</name>
<organism evidence="1 2">
    <name type="scientific">Heyndrickxia camelliae</name>
    <dbReference type="NCBI Taxonomy" id="1707093"/>
    <lineage>
        <taxon>Bacteria</taxon>
        <taxon>Bacillati</taxon>
        <taxon>Bacillota</taxon>
        <taxon>Bacilli</taxon>
        <taxon>Bacillales</taxon>
        <taxon>Bacillaceae</taxon>
        <taxon>Heyndrickxia</taxon>
    </lineage>
</organism>